<dbReference type="KEGG" id="tmu:105757018"/>
<dbReference type="GeneID" id="105757018"/>
<dbReference type="AlphaFoldDB" id="A0A2Y9G5S1"/>
<proteinExistence type="predicted"/>
<accession>A0A2Y9G5S1</accession>
<feature type="transmembrane region" description="Helical" evidence="2">
    <location>
        <begin position="12"/>
        <end position="32"/>
    </location>
</feature>
<gene>
    <name evidence="4" type="primary">LOC105757018</name>
</gene>
<evidence type="ECO:0000313" key="4">
    <source>
        <dbReference type="RefSeq" id="XP_012415458.1"/>
    </source>
</evidence>
<evidence type="ECO:0000256" key="2">
    <source>
        <dbReference type="SAM" id="Phobius"/>
    </source>
</evidence>
<keyword evidence="2" id="KW-0472">Membrane</keyword>
<keyword evidence="2" id="KW-1133">Transmembrane helix</keyword>
<reference evidence="4" key="1">
    <citation type="submission" date="2025-08" db="UniProtKB">
        <authorList>
            <consortium name="RefSeq"/>
        </authorList>
    </citation>
    <scope>IDENTIFICATION</scope>
</reference>
<feature type="compositionally biased region" description="Pro residues" evidence="1">
    <location>
        <begin position="75"/>
        <end position="96"/>
    </location>
</feature>
<evidence type="ECO:0000256" key="1">
    <source>
        <dbReference type="SAM" id="MobiDB-lite"/>
    </source>
</evidence>
<feature type="non-terminal residue" evidence="4">
    <location>
        <position position="161"/>
    </location>
</feature>
<name>A0A2Y9G5S1_TRIMA</name>
<keyword evidence="3" id="KW-1185">Reference proteome</keyword>
<protein>
    <submittedName>
        <fullName evidence="4">Extensin-like</fullName>
    </submittedName>
</protein>
<evidence type="ECO:0000313" key="3">
    <source>
        <dbReference type="Proteomes" id="UP000248480"/>
    </source>
</evidence>
<dbReference type="InParanoid" id="A0A2Y9G5S1"/>
<dbReference type="Proteomes" id="UP000248480">
    <property type="component" value="Unplaced"/>
</dbReference>
<feature type="region of interest" description="Disordered" evidence="1">
    <location>
        <begin position="120"/>
        <end position="161"/>
    </location>
</feature>
<dbReference type="RefSeq" id="XP_012415458.1">
    <property type="nucleotide sequence ID" value="XM_012560004.1"/>
</dbReference>
<feature type="region of interest" description="Disordered" evidence="1">
    <location>
        <begin position="54"/>
        <end position="102"/>
    </location>
</feature>
<organism evidence="3 4">
    <name type="scientific">Trichechus manatus latirostris</name>
    <name type="common">Florida manatee</name>
    <dbReference type="NCBI Taxonomy" id="127582"/>
    <lineage>
        <taxon>Eukaryota</taxon>
        <taxon>Metazoa</taxon>
        <taxon>Chordata</taxon>
        <taxon>Craniata</taxon>
        <taxon>Vertebrata</taxon>
        <taxon>Euteleostomi</taxon>
        <taxon>Mammalia</taxon>
        <taxon>Eutheria</taxon>
        <taxon>Afrotheria</taxon>
        <taxon>Sirenia</taxon>
        <taxon>Trichechidae</taxon>
        <taxon>Trichechus</taxon>
    </lineage>
</organism>
<sequence length="161" mass="17250">MQAVVSPVTKAIFVALFLFPILLIFYVILWYICGDPESLLDPAAPVPGTSCPFSGPQDPATFLGTLRPSSRPRARPPGPCTPSPGSAPLPGTPHPAPRFCSHTRQAPIWDPRLLHPTLRFLPGPRAASPDPTPTPRTGSPFLGPAPLPWTSRPDNELTPLL</sequence>
<keyword evidence="2" id="KW-0812">Transmembrane</keyword>